<dbReference type="CDD" id="cd06422">
    <property type="entry name" value="NTP_transferase_like_1"/>
    <property type="match status" value="1"/>
</dbReference>
<dbReference type="InterPro" id="IPR029044">
    <property type="entry name" value="Nucleotide-diphossugar_trans"/>
</dbReference>
<dbReference type="RefSeq" id="WP_271052527.1">
    <property type="nucleotide sequence ID" value="NZ_JAQIIO010000001.1"/>
</dbReference>
<dbReference type="SUPFAM" id="SSF53448">
    <property type="entry name" value="Nucleotide-diphospho-sugar transferases"/>
    <property type="match status" value="1"/>
</dbReference>
<dbReference type="InterPro" id="IPR025877">
    <property type="entry name" value="MobA-like_NTP_Trfase"/>
</dbReference>
<dbReference type="PANTHER" id="PTHR43584:SF8">
    <property type="entry name" value="N-ACETYLMURAMATE ALPHA-1-PHOSPHATE URIDYLYLTRANSFERASE"/>
    <property type="match status" value="1"/>
</dbReference>
<evidence type="ECO:0000256" key="3">
    <source>
        <dbReference type="ARBA" id="ARBA00022842"/>
    </source>
</evidence>
<sequence>MPDAIMIFAAGLGTRMGPLTADRPKPMIKVNDRPLIDHAVDLARGADLSRIVANVHYLPDLLIDHLAPQGVLISDERTEILETGGGLRKALPLLEANPIFTLNSDAVWTGPNPIKTLKAAWDPERMDALLVLVPRSRAVGYTRPGNFLIGPDGRITPGDGHVYTGLQIIRTDHFAAHKKSAFSMWEIWNKMLADQRVFGLIHEGGWSDVGHPEGIPLAENMLNENV</sequence>
<name>A0ABT4VXG2_9RHOB</name>
<evidence type="ECO:0000313" key="6">
    <source>
        <dbReference type="Proteomes" id="UP001528040"/>
    </source>
</evidence>
<keyword evidence="2" id="KW-0548">Nucleotidyltransferase</keyword>
<dbReference type="EMBL" id="JAQIIO010000001">
    <property type="protein sequence ID" value="MDA5092940.1"/>
    <property type="molecule type" value="Genomic_DNA"/>
</dbReference>
<evidence type="ECO:0000313" key="5">
    <source>
        <dbReference type="EMBL" id="MDA5092940.1"/>
    </source>
</evidence>
<evidence type="ECO:0000256" key="1">
    <source>
        <dbReference type="ARBA" id="ARBA00022679"/>
    </source>
</evidence>
<dbReference type="Pfam" id="PF12804">
    <property type="entry name" value="NTP_transf_3"/>
    <property type="match status" value="1"/>
</dbReference>
<feature type="domain" description="MobA-like NTP transferase" evidence="4">
    <location>
        <begin position="6"/>
        <end position="130"/>
    </location>
</feature>
<proteinExistence type="predicted"/>
<protein>
    <submittedName>
        <fullName evidence="5">Nucleotidyltransferase family protein</fullName>
    </submittedName>
</protein>
<dbReference type="Gene3D" id="3.90.550.10">
    <property type="entry name" value="Spore Coat Polysaccharide Biosynthesis Protein SpsA, Chain A"/>
    <property type="match status" value="1"/>
</dbReference>
<organism evidence="5 6">
    <name type="scientific">Aliiroseovarius salicola</name>
    <dbReference type="NCBI Taxonomy" id="3009082"/>
    <lineage>
        <taxon>Bacteria</taxon>
        <taxon>Pseudomonadati</taxon>
        <taxon>Pseudomonadota</taxon>
        <taxon>Alphaproteobacteria</taxon>
        <taxon>Rhodobacterales</taxon>
        <taxon>Paracoccaceae</taxon>
        <taxon>Aliiroseovarius</taxon>
    </lineage>
</organism>
<comment type="caution">
    <text evidence="5">The sequence shown here is derived from an EMBL/GenBank/DDBJ whole genome shotgun (WGS) entry which is preliminary data.</text>
</comment>
<dbReference type="InterPro" id="IPR050065">
    <property type="entry name" value="GlmU-like"/>
</dbReference>
<keyword evidence="3" id="KW-0460">Magnesium</keyword>
<evidence type="ECO:0000259" key="4">
    <source>
        <dbReference type="Pfam" id="PF12804"/>
    </source>
</evidence>
<keyword evidence="6" id="KW-1185">Reference proteome</keyword>
<evidence type="ECO:0000256" key="2">
    <source>
        <dbReference type="ARBA" id="ARBA00022695"/>
    </source>
</evidence>
<gene>
    <name evidence="5" type="ORF">O2N63_02475</name>
</gene>
<keyword evidence="1" id="KW-0808">Transferase</keyword>
<dbReference type="PANTHER" id="PTHR43584">
    <property type="entry name" value="NUCLEOTIDYL TRANSFERASE"/>
    <property type="match status" value="1"/>
</dbReference>
<dbReference type="Proteomes" id="UP001528040">
    <property type="component" value="Unassembled WGS sequence"/>
</dbReference>
<accession>A0ABT4VXG2</accession>
<reference evidence="5 6" key="1">
    <citation type="submission" date="2023-01" db="EMBL/GenBank/DDBJ databases">
        <authorList>
            <person name="Yoon J.-W."/>
        </authorList>
    </citation>
    <scope>NUCLEOTIDE SEQUENCE [LARGE SCALE GENOMIC DNA]</scope>
    <source>
        <strain evidence="5 6">KMU-50</strain>
    </source>
</reference>